<organism evidence="17 18">
    <name type="scientific">Pseudoalteromonas ruthenica</name>
    <dbReference type="NCBI Taxonomy" id="151081"/>
    <lineage>
        <taxon>Bacteria</taxon>
        <taxon>Pseudomonadati</taxon>
        <taxon>Pseudomonadota</taxon>
        <taxon>Gammaproteobacteria</taxon>
        <taxon>Alteromonadales</taxon>
        <taxon>Pseudoalteromonadaceae</taxon>
        <taxon>Pseudoalteromonas</taxon>
    </lineage>
</organism>
<evidence type="ECO:0000256" key="10">
    <source>
        <dbReference type="ARBA" id="ARBA00022777"/>
    </source>
</evidence>
<keyword evidence="16" id="KW-0479">Metal-binding</keyword>
<evidence type="ECO:0000256" key="1">
    <source>
        <dbReference type="ARBA" id="ARBA00001206"/>
    </source>
</evidence>
<dbReference type="HAMAP" id="MF_01274">
    <property type="entry name" value="Pantothen_kinase_3"/>
    <property type="match status" value="1"/>
</dbReference>
<dbReference type="PATRIC" id="fig|151081.8.peg.1854"/>
<proteinExistence type="inferred from homology"/>
<dbReference type="UniPathway" id="UPA00241">
    <property type="reaction ID" value="UER00352"/>
</dbReference>
<evidence type="ECO:0000256" key="15">
    <source>
        <dbReference type="ARBA" id="ARBA00040883"/>
    </source>
</evidence>
<evidence type="ECO:0000256" key="8">
    <source>
        <dbReference type="ARBA" id="ARBA00022679"/>
    </source>
</evidence>
<dbReference type="GO" id="GO:0004594">
    <property type="term" value="F:pantothenate kinase activity"/>
    <property type="evidence" value="ECO:0007669"/>
    <property type="project" value="UniProtKB-UniRule"/>
</dbReference>
<feature type="active site" description="Proton acceptor" evidence="16">
    <location>
        <position position="89"/>
    </location>
</feature>
<dbReference type="EC" id="2.7.1.33" evidence="6 16"/>
<dbReference type="CDD" id="cd24015">
    <property type="entry name" value="ASKHA_NBD_PanK-III"/>
    <property type="match status" value="1"/>
</dbReference>
<evidence type="ECO:0000256" key="6">
    <source>
        <dbReference type="ARBA" id="ARBA00012102"/>
    </source>
</evidence>
<dbReference type="EMBL" id="JXXZ01000008">
    <property type="protein sequence ID" value="KJY99229.1"/>
    <property type="molecule type" value="Genomic_DNA"/>
</dbReference>
<dbReference type="Gene3D" id="3.30.420.40">
    <property type="match status" value="2"/>
</dbReference>
<dbReference type="GO" id="GO:0015937">
    <property type="term" value="P:coenzyme A biosynthetic process"/>
    <property type="evidence" value="ECO:0007669"/>
    <property type="project" value="UniProtKB-UniRule"/>
</dbReference>
<sequence>MKLLVDAGNSAVKLMLATEQSELSAVGLQEVPWSHVEEVLVSAVAESSALTQVLALAAAQGKQVHYARVSGHWQQLQCAYENPNTLGIDRWLAVIAGYSENPQGETVIVDAGTALTIDVVNSEHQHLGGYILPGLDLTEHSIVSRAQKVFSVDGLRRHISPGRSTPSAVKNGALLSALGAVEYVLSHYCHGDQAQLYITGGDGLALHNHLRASVYRPHFVFEGLLKWRIGAQTV</sequence>
<dbReference type="OrthoDB" id="9781305at2"/>
<evidence type="ECO:0000256" key="14">
    <source>
        <dbReference type="ARBA" id="ARBA00038036"/>
    </source>
</evidence>
<comment type="subcellular location">
    <subcellularLocation>
        <location evidence="3 16">Cytoplasm</location>
    </subcellularLocation>
</comment>
<evidence type="ECO:0000256" key="2">
    <source>
        <dbReference type="ARBA" id="ARBA00001958"/>
    </source>
</evidence>
<comment type="pathway">
    <text evidence="4 16">Cofactor biosynthesis; coenzyme A biosynthesis; CoA from (R)-pantothenate: step 1/5.</text>
</comment>
<dbReference type="InterPro" id="IPR043129">
    <property type="entry name" value="ATPase_NBD"/>
</dbReference>
<evidence type="ECO:0000256" key="9">
    <source>
        <dbReference type="ARBA" id="ARBA00022741"/>
    </source>
</evidence>
<comment type="cofactor">
    <cofactor evidence="16">
        <name>NH4(+)</name>
        <dbReference type="ChEBI" id="CHEBI:28938"/>
    </cofactor>
    <cofactor evidence="16">
        <name>K(+)</name>
        <dbReference type="ChEBI" id="CHEBI:29103"/>
    </cofactor>
    <text evidence="16">A monovalent cation. Ammonium or potassium.</text>
</comment>
<comment type="subunit">
    <text evidence="5 16">Homodimer.</text>
</comment>
<keyword evidence="10 16" id="KW-0418">Kinase</keyword>
<evidence type="ECO:0000313" key="18">
    <source>
        <dbReference type="Proteomes" id="UP000033664"/>
    </source>
</evidence>
<comment type="catalytic activity">
    <reaction evidence="1 16">
        <text>(R)-pantothenate + ATP = (R)-4'-phosphopantothenate + ADP + H(+)</text>
        <dbReference type="Rhea" id="RHEA:16373"/>
        <dbReference type="ChEBI" id="CHEBI:10986"/>
        <dbReference type="ChEBI" id="CHEBI:15378"/>
        <dbReference type="ChEBI" id="CHEBI:29032"/>
        <dbReference type="ChEBI" id="CHEBI:30616"/>
        <dbReference type="ChEBI" id="CHEBI:456216"/>
        <dbReference type="EC" id="2.7.1.33"/>
    </reaction>
</comment>
<dbReference type="SUPFAM" id="SSF53067">
    <property type="entry name" value="Actin-like ATPase domain"/>
    <property type="match status" value="2"/>
</dbReference>
<evidence type="ECO:0000256" key="13">
    <source>
        <dbReference type="ARBA" id="ARBA00022993"/>
    </source>
</evidence>
<dbReference type="Proteomes" id="UP000033664">
    <property type="component" value="Unassembled WGS sequence"/>
</dbReference>
<reference evidence="17 18" key="1">
    <citation type="journal article" date="2015" name="BMC Genomics">
        <title>Genome mining reveals unlocked bioactive potential of marine Gram-negative bacteria.</title>
        <authorList>
            <person name="Machado H."/>
            <person name="Sonnenschein E.C."/>
            <person name="Melchiorsen J."/>
            <person name="Gram L."/>
        </authorList>
    </citation>
    <scope>NUCLEOTIDE SEQUENCE [LARGE SCALE GENOMIC DNA]</scope>
    <source>
        <strain evidence="17 18">S3137</strain>
    </source>
</reference>
<keyword evidence="9 16" id="KW-0547">Nucleotide-binding</keyword>
<feature type="binding site" evidence="16">
    <location>
        <position position="110"/>
    </location>
    <ligand>
        <name>K(+)</name>
        <dbReference type="ChEBI" id="CHEBI:29103"/>
    </ligand>
</feature>
<evidence type="ECO:0000256" key="7">
    <source>
        <dbReference type="ARBA" id="ARBA00022490"/>
    </source>
</evidence>
<keyword evidence="11 16" id="KW-0067">ATP-binding</keyword>
<evidence type="ECO:0000256" key="16">
    <source>
        <dbReference type="HAMAP-Rule" id="MF_01274"/>
    </source>
</evidence>
<dbReference type="GeneID" id="58228839"/>
<dbReference type="Pfam" id="PF03309">
    <property type="entry name" value="Pan_kinase"/>
    <property type="match status" value="1"/>
</dbReference>
<comment type="cofactor">
    <cofactor evidence="2">
        <name>K(+)</name>
        <dbReference type="ChEBI" id="CHEBI:29103"/>
    </cofactor>
</comment>
<dbReference type="PANTHER" id="PTHR34265">
    <property type="entry name" value="TYPE III PANTOTHENATE KINASE"/>
    <property type="match status" value="1"/>
</dbReference>
<protein>
    <recommendedName>
        <fullName evidence="15 16">Type III pantothenate kinase</fullName>
        <ecNumber evidence="6 16">2.7.1.33</ecNumber>
    </recommendedName>
    <alternativeName>
        <fullName evidence="16">PanK-III</fullName>
    </alternativeName>
    <alternativeName>
        <fullName evidence="16">Pantothenic acid kinase</fullName>
    </alternativeName>
</protein>
<keyword evidence="18" id="KW-1185">Reference proteome</keyword>
<feature type="binding site" evidence="16">
    <location>
        <begin position="87"/>
        <end position="90"/>
    </location>
    <ligand>
        <name>substrate</name>
    </ligand>
</feature>
<feature type="binding site" evidence="16">
    <location>
        <begin position="6"/>
        <end position="13"/>
    </location>
    <ligand>
        <name>ATP</name>
        <dbReference type="ChEBI" id="CHEBI:30616"/>
    </ligand>
</feature>
<keyword evidence="8 16" id="KW-0808">Transferase</keyword>
<dbReference type="GO" id="GO:0005524">
    <property type="term" value="F:ATP binding"/>
    <property type="evidence" value="ECO:0007669"/>
    <property type="project" value="UniProtKB-UniRule"/>
</dbReference>
<evidence type="ECO:0000256" key="3">
    <source>
        <dbReference type="ARBA" id="ARBA00004496"/>
    </source>
</evidence>
<comment type="caution">
    <text evidence="17">The sequence shown here is derived from an EMBL/GenBank/DDBJ whole genome shotgun (WGS) entry which is preliminary data.</text>
</comment>
<evidence type="ECO:0000313" key="17">
    <source>
        <dbReference type="EMBL" id="KJY99229.1"/>
    </source>
</evidence>
<dbReference type="eggNOG" id="COG1521">
    <property type="taxonomic scope" value="Bacteria"/>
</dbReference>
<dbReference type="GO" id="GO:0046872">
    <property type="term" value="F:metal ion binding"/>
    <property type="evidence" value="ECO:0007669"/>
    <property type="project" value="UniProtKB-KW"/>
</dbReference>
<dbReference type="AlphaFoldDB" id="A0A0F4PVT5"/>
<evidence type="ECO:0000256" key="5">
    <source>
        <dbReference type="ARBA" id="ARBA00011738"/>
    </source>
</evidence>
<name>A0A0F4PVT5_9GAMM</name>
<comment type="function">
    <text evidence="16">Catalyzes the phosphorylation of pantothenate (Pan), the first step in CoA biosynthesis.</text>
</comment>
<evidence type="ECO:0000256" key="12">
    <source>
        <dbReference type="ARBA" id="ARBA00022958"/>
    </source>
</evidence>
<keyword evidence="12 16" id="KW-0630">Potassium</keyword>
<feature type="binding site" evidence="16">
    <location>
        <position position="113"/>
    </location>
    <ligand>
        <name>ATP</name>
        <dbReference type="ChEBI" id="CHEBI:30616"/>
    </ligand>
</feature>
<evidence type="ECO:0000256" key="11">
    <source>
        <dbReference type="ARBA" id="ARBA00022840"/>
    </source>
</evidence>
<feature type="binding site" evidence="16">
    <location>
        <position position="80"/>
    </location>
    <ligand>
        <name>substrate</name>
    </ligand>
</feature>
<keyword evidence="7 16" id="KW-0963">Cytoplasm</keyword>
<feature type="binding site" evidence="16">
    <location>
        <position position="165"/>
    </location>
    <ligand>
        <name>substrate</name>
    </ligand>
</feature>
<dbReference type="PANTHER" id="PTHR34265:SF1">
    <property type="entry name" value="TYPE III PANTOTHENATE KINASE"/>
    <property type="match status" value="1"/>
</dbReference>
<comment type="similarity">
    <text evidence="14 16">Belongs to the type III pantothenate kinase family.</text>
</comment>
<gene>
    <name evidence="16" type="primary">coaX</name>
    <name evidence="17" type="ORF">TW72_10085</name>
</gene>
<accession>A0A0F4PVT5</accession>
<dbReference type="NCBIfam" id="TIGR00671">
    <property type="entry name" value="baf"/>
    <property type="match status" value="1"/>
</dbReference>
<dbReference type="RefSeq" id="WP_045979360.1">
    <property type="nucleotide sequence ID" value="NZ_CP023396.1"/>
</dbReference>
<keyword evidence="13 16" id="KW-0173">Coenzyme A biosynthesis</keyword>
<dbReference type="InterPro" id="IPR004619">
    <property type="entry name" value="Type_III_PanK"/>
</dbReference>
<dbReference type="GO" id="GO:0005737">
    <property type="term" value="C:cytoplasm"/>
    <property type="evidence" value="ECO:0007669"/>
    <property type="project" value="UniProtKB-SubCell"/>
</dbReference>
<evidence type="ECO:0000256" key="4">
    <source>
        <dbReference type="ARBA" id="ARBA00005225"/>
    </source>
</evidence>